<evidence type="ECO:0000313" key="2">
    <source>
        <dbReference type="Proteomes" id="UP000270261"/>
    </source>
</evidence>
<dbReference type="InterPro" id="IPR029063">
    <property type="entry name" value="SAM-dependent_MTases_sf"/>
</dbReference>
<dbReference type="SUPFAM" id="SSF53335">
    <property type="entry name" value="S-adenosyl-L-methionine-dependent methyltransferases"/>
    <property type="match status" value="1"/>
</dbReference>
<dbReference type="AlphaFoldDB" id="A0A3R8NDF4"/>
<organism evidence="1 2">
    <name type="scientific">Lautropia dentalis</name>
    <dbReference type="NCBI Taxonomy" id="2490857"/>
    <lineage>
        <taxon>Bacteria</taxon>
        <taxon>Pseudomonadati</taxon>
        <taxon>Pseudomonadota</taxon>
        <taxon>Betaproteobacteria</taxon>
        <taxon>Burkholderiales</taxon>
        <taxon>Burkholderiaceae</taxon>
        <taxon>Lautropia</taxon>
    </lineage>
</organism>
<dbReference type="OrthoDB" id="9804312at2"/>
<dbReference type="GO" id="GO:0032259">
    <property type="term" value="P:methylation"/>
    <property type="evidence" value="ECO:0007669"/>
    <property type="project" value="UniProtKB-KW"/>
</dbReference>
<keyword evidence="1" id="KW-0489">Methyltransferase</keyword>
<reference evidence="1 2" key="1">
    <citation type="submission" date="2018-11" db="EMBL/GenBank/DDBJ databases">
        <title>Genome sequencing of Lautropia sp. KCOM 2505 (= ChDC F240).</title>
        <authorList>
            <person name="Kook J.-K."/>
            <person name="Park S.-N."/>
            <person name="Lim Y.K."/>
        </authorList>
    </citation>
    <scope>NUCLEOTIDE SEQUENCE [LARGE SCALE GENOMIC DNA]</scope>
    <source>
        <strain evidence="1 2">KCOM 2505</strain>
    </source>
</reference>
<proteinExistence type="predicted"/>
<dbReference type="Proteomes" id="UP000270261">
    <property type="component" value="Unassembled WGS sequence"/>
</dbReference>
<evidence type="ECO:0000313" key="1">
    <source>
        <dbReference type="EMBL" id="RRN46069.1"/>
    </source>
</evidence>
<gene>
    <name evidence="1" type="ORF">EHV23_03750</name>
</gene>
<sequence>MAGAGPDADDPSPWVARWLPEAAAMAGRGRLLDFACGRGRHTRLASERGYAVLAVDRDPACLALNQLPGVEARTTDLEAGAWEWGAERFAVIVITRYLFRPRLDLLLARLADGGCLIYETFAQGHGRYGRPSRPAHLLAADELFAAARRAALRVCAFEQGMLEAPRPAVIQRMVAWRSTRPQRLR</sequence>
<keyword evidence="1" id="KW-0808">Transferase</keyword>
<dbReference type="GO" id="GO:0008168">
    <property type="term" value="F:methyltransferase activity"/>
    <property type="evidence" value="ECO:0007669"/>
    <property type="project" value="UniProtKB-KW"/>
</dbReference>
<comment type="caution">
    <text evidence="1">The sequence shown here is derived from an EMBL/GenBank/DDBJ whole genome shotgun (WGS) entry which is preliminary data.</text>
</comment>
<accession>A0A3R8NDF4</accession>
<keyword evidence="2" id="KW-1185">Reference proteome</keyword>
<protein>
    <submittedName>
        <fullName evidence="1">SAM-dependent methyltransferase</fullName>
    </submittedName>
</protein>
<dbReference type="Gene3D" id="3.40.50.150">
    <property type="entry name" value="Vaccinia Virus protein VP39"/>
    <property type="match status" value="1"/>
</dbReference>
<name>A0A3R8NDF4_9BURK</name>
<dbReference type="EMBL" id="RRUE01000001">
    <property type="protein sequence ID" value="RRN46069.1"/>
    <property type="molecule type" value="Genomic_DNA"/>
</dbReference>